<dbReference type="InterPro" id="IPR001305">
    <property type="entry name" value="HSP_DnaJ_Cys-rich_dom"/>
</dbReference>
<dbReference type="RefSeq" id="WP_186406792.1">
    <property type="nucleotide sequence ID" value="NZ_FLQX01000102.1"/>
</dbReference>
<dbReference type="Proteomes" id="UP000199169">
    <property type="component" value="Unassembled WGS sequence"/>
</dbReference>
<organism evidence="11 12">
    <name type="scientific">Candidatus Accumulibacter aalborgensis</name>
    <dbReference type="NCBI Taxonomy" id="1860102"/>
    <lineage>
        <taxon>Bacteria</taxon>
        <taxon>Pseudomonadati</taxon>
        <taxon>Pseudomonadota</taxon>
        <taxon>Betaproteobacteria</taxon>
        <taxon>Candidatus Accumulibacter</taxon>
    </lineage>
</organism>
<dbReference type="GO" id="GO:0006260">
    <property type="term" value="P:DNA replication"/>
    <property type="evidence" value="ECO:0007669"/>
    <property type="project" value="UniProtKB-KW"/>
</dbReference>
<feature type="domain" description="J" evidence="9">
    <location>
        <begin position="6"/>
        <end position="70"/>
    </location>
</feature>
<proteinExistence type="predicted"/>
<dbReference type="InterPro" id="IPR036869">
    <property type="entry name" value="J_dom_sf"/>
</dbReference>
<dbReference type="SUPFAM" id="SSF57938">
    <property type="entry name" value="DnaJ/Hsp40 cysteine-rich domain"/>
    <property type="match status" value="1"/>
</dbReference>
<keyword evidence="12" id="KW-1185">Reference proteome</keyword>
<evidence type="ECO:0000256" key="3">
    <source>
        <dbReference type="ARBA" id="ARBA00022737"/>
    </source>
</evidence>
<keyword evidence="6" id="KW-0346">Stress response</keyword>
<evidence type="ECO:0000313" key="11">
    <source>
        <dbReference type="EMBL" id="SBT05814.1"/>
    </source>
</evidence>
<keyword evidence="1" id="KW-0235">DNA replication</keyword>
<sequence length="345" mass="37979">MTICDDPFTILGVDREASLDEVKQAYRRLAMHWHPDRNPSALAEAQFRRVNEAYTLFLDQQRMAEWQQAQADTATQATNAAAGAADDRLEVLPLTLEEAAQGCRKAVDQVHSVRCSTCHGNGKLRHTHLVPCPRCSGCGRVARDGGGTNRCEGCAGRGYLRETDCPDCIGSGWRSEARTLAVTVPAGLVDGERLRLARQAPLPPDRATAMAGDLYLEIRLTEHPLFQLRGRDLHCQLPVSVFRLLCGGRIEVPTLTGTATLELRPHPEHSLEYRLPRRGFPGKRGAGTGDLVVHLQSVYPLTVGAEDMVLLERLEGRLARELEQRAPSLAAWELQMRARRDAAGG</sequence>
<dbReference type="GO" id="GO:0005737">
    <property type="term" value="C:cytoplasm"/>
    <property type="evidence" value="ECO:0007669"/>
    <property type="project" value="TreeGrafter"/>
</dbReference>
<evidence type="ECO:0000256" key="7">
    <source>
        <dbReference type="ARBA" id="ARBA00023186"/>
    </source>
</evidence>
<feature type="zinc finger region" description="CR-type" evidence="8">
    <location>
        <begin position="102"/>
        <end position="177"/>
    </location>
</feature>
<dbReference type="SUPFAM" id="SSF46565">
    <property type="entry name" value="Chaperone J-domain"/>
    <property type="match status" value="1"/>
</dbReference>
<keyword evidence="2 8" id="KW-0479">Metal-binding</keyword>
<evidence type="ECO:0000259" key="9">
    <source>
        <dbReference type="PROSITE" id="PS50076"/>
    </source>
</evidence>
<protein>
    <submittedName>
        <fullName evidence="11">Chaperone protein DnaJ 1</fullName>
    </submittedName>
</protein>
<dbReference type="Gene3D" id="1.10.287.110">
    <property type="entry name" value="DnaJ domain"/>
    <property type="match status" value="1"/>
</dbReference>
<dbReference type="EMBL" id="FLQX01000102">
    <property type="protein sequence ID" value="SBT05814.1"/>
    <property type="molecule type" value="Genomic_DNA"/>
</dbReference>
<dbReference type="CDD" id="cd10747">
    <property type="entry name" value="DnaJ_C"/>
    <property type="match status" value="1"/>
</dbReference>
<dbReference type="InterPro" id="IPR008971">
    <property type="entry name" value="HSP40/DnaJ_pept-bd"/>
</dbReference>
<keyword evidence="4 8" id="KW-0863">Zinc-finger</keyword>
<dbReference type="AlphaFoldDB" id="A0A1A8XKW6"/>
<dbReference type="GO" id="GO:0051082">
    <property type="term" value="F:unfolded protein binding"/>
    <property type="evidence" value="ECO:0007669"/>
    <property type="project" value="InterPro"/>
</dbReference>
<accession>A0A1A8XKW6</accession>
<evidence type="ECO:0000256" key="4">
    <source>
        <dbReference type="ARBA" id="ARBA00022771"/>
    </source>
</evidence>
<keyword evidence="7" id="KW-0143">Chaperone</keyword>
<gene>
    <name evidence="11" type="primary">dnaJ</name>
    <name evidence="11" type="ORF">ACCAA_270071</name>
</gene>
<evidence type="ECO:0000259" key="10">
    <source>
        <dbReference type="PROSITE" id="PS51188"/>
    </source>
</evidence>
<dbReference type="Pfam" id="PF00226">
    <property type="entry name" value="DnaJ"/>
    <property type="match status" value="1"/>
</dbReference>
<evidence type="ECO:0000256" key="5">
    <source>
        <dbReference type="ARBA" id="ARBA00022833"/>
    </source>
</evidence>
<keyword evidence="5 8" id="KW-0862">Zinc</keyword>
<dbReference type="InterPro" id="IPR036410">
    <property type="entry name" value="HSP_DnaJ_Cys-rich_dom_sf"/>
</dbReference>
<dbReference type="CDD" id="cd10719">
    <property type="entry name" value="DnaJ_zf"/>
    <property type="match status" value="1"/>
</dbReference>
<dbReference type="PANTHER" id="PTHR43096:SF52">
    <property type="entry name" value="DNAJ HOMOLOG 1, MITOCHONDRIAL-RELATED"/>
    <property type="match status" value="1"/>
</dbReference>
<dbReference type="Gene3D" id="2.10.230.10">
    <property type="entry name" value="Heat shock protein DnaJ, cysteine-rich domain"/>
    <property type="match status" value="1"/>
</dbReference>
<feature type="domain" description="CR-type" evidence="10">
    <location>
        <begin position="102"/>
        <end position="177"/>
    </location>
</feature>
<dbReference type="SMART" id="SM00271">
    <property type="entry name" value="DnaJ"/>
    <property type="match status" value="1"/>
</dbReference>
<dbReference type="GO" id="GO:0042026">
    <property type="term" value="P:protein refolding"/>
    <property type="evidence" value="ECO:0007669"/>
    <property type="project" value="TreeGrafter"/>
</dbReference>
<evidence type="ECO:0000256" key="8">
    <source>
        <dbReference type="PROSITE-ProRule" id="PRU00546"/>
    </source>
</evidence>
<dbReference type="GO" id="GO:0031072">
    <property type="term" value="F:heat shock protein binding"/>
    <property type="evidence" value="ECO:0007669"/>
    <property type="project" value="InterPro"/>
</dbReference>
<dbReference type="PANTHER" id="PTHR43096">
    <property type="entry name" value="DNAJ HOMOLOG 1, MITOCHONDRIAL-RELATED"/>
    <property type="match status" value="1"/>
</dbReference>
<evidence type="ECO:0000256" key="6">
    <source>
        <dbReference type="ARBA" id="ARBA00023016"/>
    </source>
</evidence>
<dbReference type="InterPro" id="IPR001623">
    <property type="entry name" value="DnaJ_domain"/>
</dbReference>
<dbReference type="CDD" id="cd06257">
    <property type="entry name" value="DnaJ"/>
    <property type="match status" value="1"/>
</dbReference>
<dbReference type="PRINTS" id="PR00625">
    <property type="entry name" value="JDOMAIN"/>
</dbReference>
<dbReference type="InterPro" id="IPR002939">
    <property type="entry name" value="DnaJ_C"/>
</dbReference>
<evidence type="ECO:0000313" key="12">
    <source>
        <dbReference type="Proteomes" id="UP000199169"/>
    </source>
</evidence>
<keyword evidence="3" id="KW-0677">Repeat</keyword>
<dbReference type="Gene3D" id="2.60.260.20">
    <property type="entry name" value="Urease metallochaperone UreE, N-terminal domain"/>
    <property type="match status" value="2"/>
</dbReference>
<dbReference type="SUPFAM" id="SSF49493">
    <property type="entry name" value="HSP40/DnaJ peptide-binding domain"/>
    <property type="match status" value="2"/>
</dbReference>
<dbReference type="PROSITE" id="PS50076">
    <property type="entry name" value="DNAJ_2"/>
    <property type="match status" value="1"/>
</dbReference>
<dbReference type="PROSITE" id="PS51188">
    <property type="entry name" value="ZF_CR"/>
    <property type="match status" value="1"/>
</dbReference>
<name>A0A1A8XKW6_9PROT</name>
<dbReference type="GO" id="GO:0008270">
    <property type="term" value="F:zinc ion binding"/>
    <property type="evidence" value="ECO:0007669"/>
    <property type="project" value="UniProtKB-KW"/>
</dbReference>
<dbReference type="STRING" id="1860102.ACCAA_270071"/>
<reference evidence="12" key="1">
    <citation type="submission" date="2016-06" db="EMBL/GenBank/DDBJ databases">
        <authorList>
            <person name="McIlroy S.J."/>
            <person name="Karst S.M."/>
            <person name="Albertsen M."/>
        </authorList>
    </citation>
    <scope>NUCLEOTIDE SEQUENCE [LARGE SCALE GENOMIC DNA]</scope>
</reference>
<dbReference type="Pfam" id="PF01556">
    <property type="entry name" value="DnaJ_C"/>
    <property type="match status" value="1"/>
</dbReference>
<evidence type="ECO:0000256" key="1">
    <source>
        <dbReference type="ARBA" id="ARBA00022705"/>
    </source>
</evidence>
<evidence type="ECO:0000256" key="2">
    <source>
        <dbReference type="ARBA" id="ARBA00022723"/>
    </source>
</evidence>